<organism evidence="1 2">
    <name type="scientific">Hygrophoropsis aurantiaca</name>
    <dbReference type="NCBI Taxonomy" id="72124"/>
    <lineage>
        <taxon>Eukaryota</taxon>
        <taxon>Fungi</taxon>
        <taxon>Dikarya</taxon>
        <taxon>Basidiomycota</taxon>
        <taxon>Agaricomycotina</taxon>
        <taxon>Agaricomycetes</taxon>
        <taxon>Agaricomycetidae</taxon>
        <taxon>Boletales</taxon>
        <taxon>Coniophorineae</taxon>
        <taxon>Hygrophoropsidaceae</taxon>
        <taxon>Hygrophoropsis</taxon>
    </lineage>
</organism>
<dbReference type="Proteomes" id="UP000790377">
    <property type="component" value="Unassembled WGS sequence"/>
</dbReference>
<sequence>MSTVTLRELTTFQGASCNTFCHPPVDGSLTVPELYEYHATKSPQHPVFVYADEHKELKTIRYPEAFRAIRRAAGLASSHYKFTAEQSQNASHPPVCGILAVADTLSYLALIVGLMYIGLSPFPISTRNSAAGVAHLLKATGVQKLFVSKDPAMQRLSKEAIETLAKEGYNIETIPMPQFGDLYTQGEPEPVVFRKIGLDATAIIMHSSGSTAFPKPIRMSNCNFIRWGILPYHGDVDICNVAIAVHSLPVFHAMSAINLVWAACAGSIMACFKPSPSPAPPTPDMFLEAIVATDSKVVFCVPAFVEAWARFPDNIAILQTLKAIIYAGAPMNVAVGDRLSSAGVNLVPFYGSTEMGCFSTFIPDSKQPNEWQYFGISKHLSVEMVPQDNFENVFEPVVLASPSFSPNVINITIKGQPGYASSDLLSRHPTNPDLYKVFGRADDQIMLSTGEKTNPVPLETMFVQDPYVAAAIMFGRGRFQNGVLIQPKELFEPGDTAKLTAFRNAIWPTVEKVNNYAPTHSRIFKEMIIVTSPSKPFEYTPKGTPQRHACLAAYEEEIETLYAAVKESSQPDLLPPTQWTADSTLYFIRNVVEKVILAPLTDDTDLFQVGCDSLQATWIRNTILRSLRATSGLHIHGVPFSFVYNHPTIRTLSAYVFDLVIQDAEKARGKESGMLDPLSASTAPEPRRPSTSYASDNTVAGATLEKLVDNGGSPLILIHAGGGNILAFLPLMPKVQCSLWALQITEEVPLHSVDAIAQCYFEQIKAAQPQGPYRLGAACVTSLILFTLAKLFEANGDTIAELSVIEHFPLLFTRTLFEPDEESIRQRSPTAALEDRVIRELAVPLFDAESPSHLHVATALIAVLDGEETADPFILTMLHNLRRLFSMTCEFMLKLLPPGQAYSSSAARRAMIDWLATVRAPVTTFVASDGIVKLFPEWDDLGTCQAFPGARVVKVPASNHFSIFESDVFADSIQQWGGRQSGSGR</sequence>
<accession>A0ACB8A2N3</accession>
<dbReference type="EMBL" id="MU267923">
    <property type="protein sequence ID" value="KAH7907248.1"/>
    <property type="molecule type" value="Genomic_DNA"/>
</dbReference>
<comment type="caution">
    <text evidence="1">The sequence shown here is derived from an EMBL/GenBank/DDBJ whole genome shotgun (WGS) entry which is preliminary data.</text>
</comment>
<gene>
    <name evidence="1" type="ORF">BJ138DRAFT_522819</name>
</gene>
<keyword evidence="2" id="KW-1185">Reference proteome</keyword>
<evidence type="ECO:0000313" key="2">
    <source>
        <dbReference type="Proteomes" id="UP000790377"/>
    </source>
</evidence>
<evidence type="ECO:0000313" key="1">
    <source>
        <dbReference type="EMBL" id="KAH7907248.1"/>
    </source>
</evidence>
<name>A0ACB8A2N3_9AGAM</name>
<protein>
    <submittedName>
        <fullName evidence="1">Uncharacterized protein</fullName>
    </submittedName>
</protein>
<proteinExistence type="predicted"/>
<reference evidence="1" key="1">
    <citation type="journal article" date="2021" name="New Phytol.">
        <title>Evolutionary innovations through gain and loss of genes in the ectomycorrhizal Boletales.</title>
        <authorList>
            <person name="Wu G."/>
            <person name="Miyauchi S."/>
            <person name="Morin E."/>
            <person name="Kuo A."/>
            <person name="Drula E."/>
            <person name="Varga T."/>
            <person name="Kohler A."/>
            <person name="Feng B."/>
            <person name="Cao Y."/>
            <person name="Lipzen A."/>
            <person name="Daum C."/>
            <person name="Hundley H."/>
            <person name="Pangilinan J."/>
            <person name="Johnson J."/>
            <person name="Barry K."/>
            <person name="LaButti K."/>
            <person name="Ng V."/>
            <person name="Ahrendt S."/>
            <person name="Min B."/>
            <person name="Choi I.G."/>
            <person name="Park H."/>
            <person name="Plett J.M."/>
            <person name="Magnuson J."/>
            <person name="Spatafora J.W."/>
            <person name="Nagy L.G."/>
            <person name="Henrissat B."/>
            <person name="Grigoriev I.V."/>
            <person name="Yang Z.L."/>
            <person name="Xu J."/>
            <person name="Martin F.M."/>
        </authorList>
    </citation>
    <scope>NUCLEOTIDE SEQUENCE</scope>
    <source>
        <strain evidence="1">ATCC 28755</strain>
    </source>
</reference>